<dbReference type="RefSeq" id="WP_108886037.1">
    <property type="nucleotide sequence ID" value="NZ_OMOJ01000003.1"/>
</dbReference>
<dbReference type="PROSITE" id="PS51819">
    <property type="entry name" value="VOC"/>
    <property type="match status" value="1"/>
</dbReference>
<dbReference type="InterPro" id="IPR037523">
    <property type="entry name" value="VOC_core"/>
</dbReference>
<accession>A0A2R8AVU8</accession>
<dbReference type="Pfam" id="PF00903">
    <property type="entry name" value="Glyoxalase"/>
    <property type="match status" value="1"/>
</dbReference>
<evidence type="ECO:0000313" key="2">
    <source>
        <dbReference type="EMBL" id="SPF80162.1"/>
    </source>
</evidence>
<keyword evidence="3" id="KW-1185">Reference proteome</keyword>
<dbReference type="EMBL" id="OMOJ01000003">
    <property type="protein sequence ID" value="SPF80162.1"/>
    <property type="molecule type" value="Genomic_DNA"/>
</dbReference>
<gene>
    <name evidence="2" type="ORF">PRI8871_01968</name>
</gene>
<reference evidence="3" key="1">
    <citation type="submission" date="2018-03" db="EMBL/GenBank/DDBJ databases">
        <authorList>
            <person name="Rodrigo-Torres L."/>
            <person name="Arahal R. D."/>
            <person name="Lucena T."/>
        </authorList>
    </citation>
    <scope>NUCLEOTIDE SEQUENCE [LARGE SCALE GENOMIC DNA]</scope>
    <source>
        <strain evidence="3">CECT 8871</strain>
    </source>
</reference>
<protein>
    <recommendedName>
        <fullName evidence="1">VOC domain-containing protein</fullName>
    </recommendedName>
</protein>
<dbReference type="OrthoDB" id="7355345at2"/>
<evidence type="ECO:0000259" key="1">
    <source>
        <dbReference type="PROSITE" id="PS51819"/>
    </source>
</evidence>
<dbReference type="AlphaFoldDB" id="A0A2R8AVU8"/>
<dbReference type="Gene3D" id="3.10.180.10">
    <property type="entry name" value="2,3-Dihydroxybiphenyl 1,2-Dioxygenase, domain 1"/>
    <property type="match status" value="1"/>
</dbReference>
<dbReference type="InterPro" id="IPR029068">
    <property type="entry name" value="Glyas_Bleomycin-R_OHBP_Dase"/>
</dbReference>
<proteinExistence type="predicted"/>
<name>A0A2R8AVU8_9RHOB</name>
<sequence length="126" mass="13959">MTAQLEHVNITVTDPDLTAAFLCDLLGWRVRWSGAALDNGYTVHVGGDAGYLALYRQSKPAQDQAPRYTHRAALNHVGIVVEDLDAIEAKVAAAGFKPKSHADYEPGRRFYFMGPDGVEYEMISYR</sequence>
<organism evidence="2 3">
    <name type="scientific">Pseudoprimorskyibacter insulae</name>
    <dbReference type="NCBI Taxonomy" id="1695997"/>
    <lineage>
        <taxon>Bacteria</taxon>
        <taxon>Pseudomonadati</taxon>
        <taxon>Pseudomonadota</taxon>
        <taxon>Alphaproteobacteria</taxon>
        <taxon>Rhodobacterales</taxon>
        <taxon>Paracoccaceae</taxon>
        <taxon>Pseudoprimorskyibacter</taxon>
    </lineage>
</organism>
<dbReference type="InterPro" id="IPR004360">
    <property type="entry name" value="Glyas_Fos-R_dOase_dom"/>
</dbReference>
<evidence type="ECO:0000313" key="3">
    <source>
        <dbReference type="Proteomes" id="UP000244904"/>
    </source>
</evidence>
<dbReference type="Proteomes" id="UP000244904">
    <property type="component" value="Unassembled WGS sequence"/>
</dbReference>
<dbReference type="SUPFAM" id="SSF54593">
    <property type="entry name" value="Glyoxalase/Bleomycin resistance protein/Dihydroxybiphenyl dioxygenase"/>
    <property type="match status" value="1"/>
</dbReference>
<dbReference type="CDD" id="cd06587">
    <property type="entry name" value="VOC"/>
    <property type="match status" value="1"/>
</dbReference>
<feature type="domain" description="VOC" evidence="1">
    <location>
        <begin position="4"/>
        <end position="125"/>
    </location>
</feature>